<dbReference type="EMBL" id="JABWMJ010000004">
    <property type="protein sequence ID" value="NUZ06007.1"/>
    <property type="molecule type" value="Genomic_DNA"/>
</dbReference>
<dbReference type="AlphaFoldDB" id="A0A7Y6NMV9"/>
<evidence type="ECO:0000256" key="9">
    <source>
        <dbReference type="ARBA" id="ARBA00043995"/>
    </source>
</evidence>
<evidence type="ECO:0000256" key="13">
    <source>
        <dbReference type="ARBA" id="ARBA00049201"/>
    </source>
</evidence>
<dbReference type="InterPro" id="IPR002201">
    <property type="entry name" value="Glyco_trans_9"/>
</dbReference>
<comment type="similarity">
    <text evidence="9">Belongs to the glycosyltransferase 9 family.</text>
</comment>
<evidence type="ECO:0000256" key="2">
    <source>
        <dbReference type="ARBA" id="ARBA00004713"/>
    </source>
</evidence>
<evidence type="ECO:0000256" key="14">
    <source>
        <dbReference type="SAM" id="MobiDB-lite"/>
    </source>
</evidence>
<dbReference type="NCBIfam" id="TIGR02193">
    <property type="entry name" value="heptsyl_trn_I"/>
    <property type="match status" value="1"/>
</dbReference>
<comment type="catalytic activity">
    <reaction evidence="13">
        <text>an alpha-Kdo-(2-&gt;4)-alpha-Kdo-(2-&gt;6)-lipid A + ADP-L-glycero-beta-D-manno-heptose = an L-alpha-D-Hep-(1-&gt;5)-[alpha-Kdo-(2-&gt;4)]-alpha-Kdo-(2-&gt;6)-lipid A + ADP + H(+)</text>
        <dbReference type="Rhea" id="RHEA:74067"/>
        <dbReference type="ChEBI" id="CHEBI:15378"/>
        <dbReference type="ChEBI" id="CHEBI:61506"/>
        <dbReference type="ChEBI" id="CHEBI:176431"/>
        <dbReference type="ChEBI" id="CHEBI:193068"/>
        <dbReference type="ChEBI" id="CHEBI:456216"/>
        <dbReference type="EC" id="2.4.99.23"/>
    </reaction>
</comment>
<dbReference type="PANTHER" id="PTHR30160:SF19">
    <property type="entry name" value="LIPOPOLYSACCHARIDE HEPTOSYLTRANSFERASE 1"/>
    <property type="match status" value="1"/>
</dbReference>
<dbReference type="EC" id="2.4.99.23" evidence="10"/>
<proteinExistence type="inferred from homology"/>
<comment type="caution">
    <text evidence="15">The sequence shown here is derived from an EMBL/GenBank/DDBJ whole genome shotgun (WGS) entry which is preliminary data.</text>
</comment>
<protein>
    <recommendedName>
        <fullName evidence="11">Lipopolysaccharide heptosyltransferase 1</fullName>
        <ecNumber evidence="10">2.4.99.23</ecNumber>
    </recommendedName>
    <alternativeName>
        <fullName evidence="12">ADP-heptose:lipopolysaccharide heptosyltransferase I</fullName>
    </alternativeName>
</protein>
<evidence type="ECO:0000256" key="4">
    <source>
        <dbReference type="ARBA" id="ARBA00022519"/>
    </source>
</evidence>
<dbReference type="RefSeq" id="WP_176068579.1">
    <property type="nucleotide sequence ID" value="NZ_JABWMJ010000004.1"/>
</dbReference>
<evidence type="ECO:0000256" key="1">
    <source>
        <dbReference type="ARBA" id="ARBA00004515"/>
    </source>
</evidence>
<dbReference type="SUPFAM" id="SSF53756">
    <property type="entry name" value="UDP-Glycosyltransferase/glycogen phosphorylase"/>
    <property type="match status" value="2"/>
</dbReference>
<dbReference type="GO" id="GO:0005886">
    <property type="term" value="C:plasma membrane"/>
    <property type="evidence" value="ECO:0007669"/>
    <property type="project" value="UniProtKB-SubCell"/>
</dbReference>
<keyword evidence="8" id="KW-0472">Membrane</keyword>
<accession>A0A7Y6NMV9</accession>
<evidence type="ECO:0000313" key="16">
    <source>
        <dbReference type="Proteomes" id="UP000529637"/>
    </source>
</evidence>
<name>A0A7Y6NMV9_9BURK</name>
<reference evidence="15 16" key="1">
    <citation type="submission" date="2020-06" db="EMBL/GenBank/DDBJ databases">
        <title>Schlegella sp. ID0723 isolated from air conditioner.</title>
        <authorList>
            <person name="Kim D.Y."/>
            <person name="Kim D.-U."/>
        </authorList>
    </citation>
    <scope>NUCLEOTIDE SEQUENCE [LARGE SCALE GENOMIC DNA]</scope>
    <source>
        <strain evidence="15 16">ID0723</strain>
    </source>
</reference>
<dbReference type="InterPro" id="IPR011908">
    <property type="entry name" value="LipoPS_heptosylTferase-I"/>
</dbReference>
<dbReference type="InterPro" id="IPR051199">
    <property type="entry name" value="LPS_LOS_Heptosyltrfase"/>
</dbReference>
<dbReference type="Proteomes" id="UP000529637">
    <property type="component" value="Unassembled WGS sequence"/>
</dbReference>
<sequence>MRVLIVKLSSLGDVVHALPVVADIRVARPGVRIDWVVEPGFAPLLQRTEGVDAVIEMPLRRWRREGLLRAAVRSQVRAFVHRLRRERYDLVLDLQGLTKSALVAALARGPSVGLANRTEGSSHEAPARWLVGRAIRVEPRSHAVDRSRELAAKALGTAVSGPPRFGLRGARRIGSGSATGERAEPPPAGGSDGLARVAGAALRGAGGADVAAVGDADESAAAAIDGAGTRPDAPVVFIHGTSRADKLWPEANWIELGRRLANSGARIALPTADAAERARAEHIAAGIGAAAQVWPTLDLGSFVDRLAASAGAIGVDSGPSHIAVALGLPHVQVYNHPTAWRTGPQARHGARHQVAVEGRPAPSVYAVWEAWQRVGQPAPGASPSA</sequence>
<dbReference type="GO" id="GO:0008713">
    <property type="term" value="F:ADP-heptose-lipopolysaccharide heptosyltransferase activity"/>
    <property type="evidence" value="ECO:0007669"/>
    <property type="project" value="TreeGrafter"/>
</dbReference>
<gene>
    <name evidence="15" type="primary">waaC</name>
    <name evidence="15" type="ORF">HQN59_09550</name>
</gene>
<evidence type="ECO:0000256" key="12">
    <source>
        <dbReference type="ARBA" id="ARBA00044330"/>
    </source>
</evidence>
<dbReference type="CDD" id="cd03789">
    <property type="entry name" value="GT9_LPS_heptosyltransferase"/>
    <property type="match status" value="1"/>
</dbReference>
<evidence type="ECO:0000256" key="7">
    <source>
        <dbReference type="ARBA" id="ARBA00022985"/>
    </source>
</evidence>
<comment type="pathway">
    <text evidence="2">Bacterial outer membrane biogenesis; LPS core biosynthesis.</text>
</comment>
<evidence type="ECO:0000256" key="3">
    <source>
        <dbReference type="ARBA" id="ARBA00022475"/>
    </source>
</evidence>
<organism evidence="15 16">
    <name type="scientific">Piscinibacter koreensis</name>
    <dbReference type="NCBI Taxonomy" id="2742824"/>
    <lineage>
        <taxon>Bacteria</taxon>
        <taxon>Pseudomonadati</taxon>
        <taxon>Pseudomonadota</taxon>
        <taxon>Betaproteobacteria</taxon>
        <taxon>Burkholderiales</taxon>
        <taxon>Sphaerotilaceae</taxon>
        <taxon>Piscinibacter</taxon>
    </lineage>
</organism>
<keyword evidence="5" id="KW-0328">Glycosyltransferase</keyword>
<dbReference type="PANTHER" id="PTHR30160">
    <property type="entry name" value="TETRAACYLDISACCHARIDE 4'-KINASE-RELATED"/>
    <property type="match status" value="1"/>
</dbReference>
<dbReference type="Gene3D" id="3.40.50.2000">
    <property type="entry name" value="Glycogen Phosphorylase B"/>
    <property type="match status" value="2"/>
</dbReference>
<evidence type="ECO:0000256" key="8">
    <source>
        <dbReference type="ARBA" id="ARBA00023136"/>
    </source>
</evidence>
<dbReference type="GO" id="GO:0009244">
    <property type="term" value="P:lipopolysaccharide core region biosynthetic process"/>
    <property type="evidence" value="ECO:0007669"/>
    <property type="project" value="InterPro"/>
</dbReference>
<comment type="subcellular location">
    <subcellularLocation>
        <location evidence="1">Cell inner membrane</location>
        <topology evidence="1">Peripheral membrane protein</topology>
        <orientation evidence="1">Cytoplasmic side</orientation>
    </subcellularLocation>
</comment>
<evidence type="ECO:0000256" key="5">
    <source>
        <dbReference type="ARBA" id="ARBA00022676"/>
    </source>
</evidence>
<keyword evidence="16" id="KW-1185">Reference proteome</keyword>
<dbReference type="Pfam" id="PF01075">
    <property type="entry name" value="Glyco_transf_9"/>
    <property type="match status" value="1"/>
</dbReference>
<evidence type="ECO:0000256" key="10">
    <source>
        <dbReference type="ARBA" id="ARBA00044041"/>
    </source>
</evidence>
<keyword evidence="6 15" id="KW-0808">Transferase</keyword>
<keyword evidence="3" id="KW-1003">Cell membrane</keyword>
<evidence type="ECO:0000256" key="6">
    <source>
        <dbReference type="ARBA" id="ARBA00022679"/>
    </source>
</evidence>
<feature type="region of interest" description="Disordered" evidence="14">
    <location>
        <begin position="166"/>
        <end position="194"/>
    </location>
</feature>
<dbReference type="GO" id="GO:0005829">
    <property type="term" value="C:cytosol"/>
    <property type="evidence" value="ECO:0007669"/>
    <property type="project" value="TreeGrafter"/>
</dbReference>
<keyword evidence="4" id="KW-0997">Cell inner membrane</keyword>
<keyword evidence="7" id="KW-0448">Lipopolysaccharide biosynthesis</keyword>
<evidence type="ECO:0000256" key="11">
    <source>
        <dbReference type="ARBA" id="ARBA00044190"/>
    </source>
</evidence>
<evidence type="ECO:0000313" key="15">
    <source>
        <dbReference type="EMBL" id="NUZ06007.1"/>
    </source>
</evidence>